<sequence length="42" mass="5135">MWMVISNTVPTYRNKRNKDNTDHTRKGQKLNTWRHLVCSIYK</sequence>
<organism evidence="1">
    <name type="scientific">Arundo donax</name>
    <name type="common">Giant reed</name>
    <name type="synonym">Donax arundinaceus</name>
    <dbReference type="NCBI Taxonomy" id="35708"/>
    <lineage>
        <taxon>Eukaryota</taxon>
        <taxon>Viridiplantae</taxon>
        <taxon>Streptophyta</taxon>
        <taxon>Embryophyta</taxon>
        <taxon>Tracheophyta</taxon>
        <taxon>Spermatophyta</taxon>
        <taxon>Magnoliopsida</taxon>
        <taxon>Liliopsida</taxon>
        <taxon>Poales</taxon>
        <taxon>Poaceae</taxon>
        <taxon>PACMAD clade</taxon>
        <taxon>Arundinoideae</taxon>
        <taxon>Arundineae</taxon>
        <taxon>Arundo</taxon>
    </lineage>
</organism>
<dbReference type="AlphaFoldDB" id="A0A0A9FCU8"/>
<name>A0A0A9FCU8_ARUDO</name>
<accession>A0A0A9FCU8</accession>
<evidence type="ECO:0000313" key="1">
    <source>
        <dbReference type="EMBL" id="JAE07971.1"/>
    </source>
</evidence>
<dbReference type="EMBL" id="GBRH01189925">
    <property type="protein sequence ID" value="JAE07971.1"/>
    <property type="molecule type" value="Transcribed_RNA"/>
</dbReference>
<reference evidence="1" key="1">
    <citation type="submission" date="2014-09" db="EMBL/GenBank/DDBJ databases">
        <authorList>
            <person name="Magalhaes I.L.F."/>
            <person name="Oliveira U."/>
            <person name="Santos F.R."/>
            <person name="Vidigal T.H.D.A."/>
            <person name="Brescovit A.D."/>
            <person name="Santos A.J."/>
        </authorList>
    </citation>
    <scope>NUCLEOTIDE SEQUENCE</scope>
    <source>
        <tissue evidence="1">Shoot tissue taken approximately 20 cm above the soil surface</tissue>
    </source>
</reference>
<reference evidence="1" key="2">
    <citation type="journal article" date="2015" name="Data Brief">
        <title>Shoot transcriptome of the giant reed, Arundo donax.</title>
        <authorList>
            <person name="Barrero R.A."/>
            <person name="Guerrero F.D."/>
            <person name="Moolhuijzen P."/>
            <person name="Goolsby J.A."/>
            <person name="Tidwell J."/>
            <person name="Bellgard S.E."/>
            <person name="Bellgard M.I."/>
        </authorList>
    </citation>
    <scope>NUCLEOTIDE SEQUENCE</scope>
    <source>
        <tissue evidence="1">Shoot tissue taken approximately 20 cm above the soil surface</tissue>
    </source>
</reference>
<proteinExistence type="predicted"/>
<protein>
    <submittedName>
        <fullName evidence="1">Uncharacterized protein</fullName>
    </submittedName>
</protein>